<evidence type="ECO:0000313" key="2">
    <source>
        <dbReference type="Proteomes" id="UP001310594"/>
    </source>
</evidence>
<dbReference type="Proteomes" id="UP001310594">
    <property type="component" value="Unassembled WGS sequence"/>
</dbReference>
<reference evidence="1" key="1">
    <citation type="submission" date="2023-08" db="EMBL/GenBank/DDBJ databases">
        <title>Black Yeasts Isolated from many extreme environments.</title>
        <authorList>
            <person name="Coleine C."/>
            <person name="Stajich J.E."/>
            <person name="Selbmann L."/>
        </authorList>
    </citation>
    <scope>NUCLEOTIDE SEQUENCE</scope>
    <source>
        <strain evidence="1">CCFEE 5810</strain>
    </source>
</reference>
<evidence type="ECO:0000313" key="1">
    <source>
        <dbReference type="EMBL" id="KAK5692040.1"/>
    </source>
</evidence>
<name>A0AAN8A049_9PEZI</name>
<dbReference type="AlphaFoldDB" id="A0AAN8A049"/>
<proteinExistence type="predicted"/>
<gene>
    <name evidence="1" type="ORF">LTR97_011213</name>
</gene>
<comment type="caution">
    <text evidence="1">The sequence shown here is derived from an EMBL/GenBank/DDBJ whole genome shotgun (WGS) entry which is preliminary data.</text>
</comment>
<sequence>MLDLLLQFSQIRKELEAFLVTQRSEGENQEKHEQVGQSFDLDPDLLKAAVMQGYASALLVQTATAAWQILRSKATHSVSVDGELPLTEDAVRSTCLDHVLQLRWIITELAHERYSMLTACPLLFMIDSAFTGYTALSQYHGYDLYGIREWFTKIGTYMTGLGFRPLREPWLEQEVVLIA</sequence>
<organism evidence="1 2">
    <name type="scientific">Elasticomyces elasticus</name>
    <dbReference type="NCBI Taxonomy" id="574655"/>
    <lineage>
        <taxon>Eukaryota</taxon>
        <taxon>Fungi</taxon>
        <taxon>Dikarya</taxon>
        <taxon>Ascomycota</taxon>
        <taxon>Pezizomycotina</taxon>
        <taxon>Dothideomycetes</taxon>
        <taxon>Dothideomycetidae</taxon>
        <taxon>Mycosphaerellales</taxon>
        <taxon>Teratosphaeriaceae</taxon>
        <taxon>Elasticomyces</taxon>
    </lineage>
</organism>
<dbReference type="EMBL" id="JAVRQU010000020">
    <property type="protein sequence ID" value="KAK5692040.1"/>
    <property type="molecule type" value="Genomic_DNA"/>
</dbReference>
<protein>
    <submittedName>
        <fullName evidence="1">Uncharacterized protein</fullName>
    </submittedName>
</protein>
<accession>A0AAN8A049</accession>